<dbReference type="GO" id="GO:0016787">
    <property type="term" value="F:hydrolase activity"/>
    <property type="evidence" value="ECO:0007669"/>
    <property type="project" value="UniProtKB-UniRule"/>
</dbReference>
<dbReference type="EMBL" id="FR695870">
    <property type="protein sequence ID" value="CBX28861.1"/>
    <property type="molecule type" value="Genomic_DNA"/>
</dbReference>
<dbReference type="Pfam" id="PF13361">
    <property type="entry name" value="UvrD_C"/>
    <property type="match status" value="2"/>
</dbReference>
<evidence type="ECO:0000256" key="4">
    <source>
        <dbReference type="ARBA" id="ARBA00022806"/>
    </source>
</evidence>
<comment type="catalytic activity">
    <reaction evidence="8">
        <text>Couples ATP hydrolysis with the unwinding of duplex DNA by translocating in the 3'-5' direction.</text>
        <dbReference type="EC" id="5.6.2.4"/>
    </reaction>
</comment>
<dbReference type="GO" id="GO:0009378">
    <property type="term" value="F:four-way junction helicase activity"/>
    <property type="evidence" value="ECO:0007669"/>
    <property type="project" value="TreeGrafter"/>
</dbReference>
<protein>
    <recommendedName>
        <fullName evidence="9">DNA 3'-5' helicase</fullName>
        <ecNumber evidence="9">5.6.2.4</ecNumber>
    </recommendedName>
</protein>
<feature type="domain" description="Helicase ATP-binding" evidence="12">
    <location>
        <begin position="320"/>
        <end position="500"/>
    </location>
</feature>
<evidence type="ECO:0000256" key="9">
    <source>
        <dbReference type="ARBA" id="ARBA00034808"/>
    </source>
</evidence>
<evidence type="ECO:0000256" key="2">
    <source>
        <dbReference type="ARBA" id="ARBA00022741"/>
    </source>
</evidence>
<evidence type="ECO:0000256" key="6">
    <source>
        <dbReference type="ARBA" id="ARBA00023125"/>
    </source>
</evidence>
<sequence>MAVNCDNSRAVSRWDGEAAAKEFLKECVLIDLEVAGQNRIFHIGAVFGDRTFERKGNFKIETALKDLDRFCYGAKFVLGHNLLNHDLPVVKSFTSDLCFTDLFVVDTLYLSPLAFPENPYHRLVKDYKLVSDCLNNPIYDARLAGSVFLDQWESFSKLFENEPEILSFYRFCFDKAHPASDALSGEGLAEIFHRLGASDIITGQEAFTVFQTKTSSQVCPNQLEKIIPAFLANPGDRRVLAYCLAWLRVAGGNSVIPPWVRHRFDSLSPILKKLRDESCDDDTCQYCGINHNPRAQLKKYFGYDDFRMLPSGSPLQYEIAAEGMKDRPLLGILPTGFGKSICYQLPGFVRFHRRGLLTVVISPLQALMKDQVDSLKRTLNTNDVEAINGMLTMPERGAILEQVRLGDIGILYISPEQLRNRSVKQALKSREIGCWVFDEAHCISKWGHDFRPDYLYAARFIREFSKEQSSSIAPVACYTATAKKEVIEEILSHFKDQLGQDLAVFQGGIERENLRFEVQTVSSHEKYARVHALLEERIGKPAKGSAVIYCATQNKTEEVRDFLVQQGWRAEAFHAGLKAPEKRYIQEAFLNGDVPVICATNAFGMGIDKNDVRLVIHADIPGSLENYLQEAGRAGRDTQEADCVLLYDESDIETQFKLGALSKLHRRDIVQILRGLRAAKRNENQEIIITPGELLRQEDVQTSFTGNDYGAGTKVITAVAWLERAGYLLRNENRTSVFQGKPKFKTMEEIGPQLDKLNLSAQNRLIWESVIRCLMNADPDDGMSADQIAEYLGGIEGITHDIISDTRRIIHILHQMAEQGIIQSGILMSAYIRPKGKNNARHMLDTVCEIDQAMIRILREEHPMETTGEWVSLDIRKLNQRLINEGYADTNPELLRTLLTSIARDGTGFAERQGSIQFRHAYQDQYRVKLQRSWLEISEIDSRRRNLAYILLKAIYDRIPENRKSQAEILVEFSSDDMAQAIRRDLTIVVEDKKMLAAIERGLLFLHEQKVIILQKGLSVFRQALTIRLLPESRLRRYGKGDYEPLEQHYEQKIFQVHVMNEYARLGMEKIRQALALVTAYFTMDRKGFIKRFFPDNHKEIERATSAASYGRIVESLKNPIQESIVCSSPEDNILILAGPGSGKTTVVIHRCAYLLRVERVPPGSILALCFNHSAALSIRKRLWDLIGSEARDVTVLTYHALAMRIAGRSFAQNDSAISKDKESLTKAFEDIILEAIDLLSGQKELQGIEPDDIRDRLLGGYRHILVDEYQDIDQQQYHLISALAGRTLKDPDRKLSILAVGDDDQSIYGFRKANVEFIRRFQKDYNARIYHLVDNYRSTKNIIDAANSLICHNRVRMKTEHPIRIDVLRKDSSPGGIWGAKDPVSRGNIQIFSIKNSAEQAAAVVSEIKRLKKISPETDEAHIAVFARNGLNFPQLSMVRTALEKNEIAFSYALDRESSFPISRIREVVNFLAELAQINNELYKATSLIDLYKRQTGSLPNNWDKEILHLLEAWKEETGDSEVFVQAAIDFIYESLADQKREQRFGHGVYLSTVHGGKGLEFSHVFVLDGGWRSYQNQMEVEEERRLYYVAMTRAKDTLTLFKLADAKNPHVPMIWADCLVERKITISADECELYQFCHTAVPGMRHLYLDFAGKFPEKATIHDSLKKLCCGEKLHLKEASGNLRLFTFDGVAVAQLSKDAVKDWRDKVHTIEKITIIGLVTRKAADVQAEYKANIRCGQWEIPIVEISYRSTCLKEHLHD</sequence>
<proteinExistence type="inferred from homology"/>
<dbReference type="CDD" id="cd17932">
    <property type="entry name" value="DEXQc_UvrD"/>
    <property type="match status" value="1"/>
</dbReference>
<evidence type="ECO:0000259" key="12">
    <source>
        <dbReference type="PROSITE" id="PS51192"/>
    </source>
</evidence>
<dbReference type="GO" id="GO:0005524">
    <property type="term" value="F:ATP binding"/>
    <property type="evidence" value="ECO:0007669"/>
    <property type="project" value="UniProtKB-UniRule"/>
</dbReference>
<dbReference type="InterPro" id="IPR027417">
    <property type="entry name" value="P-loop_NTPase"/>
</dbReference>
<evidence type="ECO:0000259" key="14">
    <source>
        <dbReference type="PROSITE" id="PS51198"/>
    </source>
</evidence>
<keyword evidence="4 10" id="KW-0347">Helicase</keyword>
<evidence type="ECO:0000259" key="11">
    <source>
        <dbReference type="PROSITE" id="PS50206"/>
    </source>
</evidence>
<dbReference type="PROSITE" id="PS50206">
    <property type="entry name" value="RHODANESE_3"/>
    <property type="match status" value="1"/>
</dbReference>
<keyword evidence="3 10" id="KW-0378">Hydrolase</keyword>
<dbReference type="SMART" id="SM00490">
    <property type="entry name" value="HELICc"/>
    <property type="match status" value="1"/>
</dbReference>
<dbReference type="NCBIfam" id="TIGR00614">
    <property type="entry name" value="recQ_fam"/>
    <property type="match status" value="1"/>
</dbReference>
<name>E1YEA2_9BACT</name>
<evidence type="ECO:0000256" key="1">
    <source>
        <dbReference type="ARBA" id="ARBA00005446"/>
    </source>
</evidence>
<dbReference type="GO" id="GO:0006281">
    <property type="term" value="P:DNA repair"/>
    <property type="evidence" value="ECO:0007669"/>
    <property type="project" value="TreeGrafter"/>
</dbReference>
<dbReference type="PROSITE" id="PS51194">
    <property type="entry name" value="HELICASE_CTER"/>
    <property type="match status" value="1"/>
</dbReference>
<dbReference type="InterPro" id="IPR001650">
    <property type="entry name" value="Helicase_C-like"/>
</dbReference>
<organism evidence="15">
    <name type="scientific">uncultured Desulfobacterium sp</name>
    <dbReference type="NCBI Taxonomy" id="201089"/>
    <lineage>
        <taxon>Bacteria</taxon>
        <taxon>Pseudomonadati</taxon>
        <taxon>Thermodesulfobacteriota</taxon>
        <taxon>Desulfobacteria</taxon>
        <taxon>Desulfobacterales</taxon>
        <taxon>Desulfobacteriaceae</taxon>
        <taxon>Desulfobacterium</taxon>
        <taxon>environmental samples</taxon>
    </lineage>
</organism>
<feature type="domain" description="UvrD-like helicase ATP-binding" evidence="14">
    <location>
        <begin position="1117"/>
        <end position="1340"/>
    </location>
</feature>
<evidence type="ECO:0000256" key="5">
    <source>
        <dbReference type="ARBA" id="ARBA00022840"/>
    </source>
</evidence>
<dbReference type="Pfam" id="PF00270">
    <property type="entry name" value="DEAD"/>
    <property type="match status" value="1"/>
</dbReference>
<keyword evidence="5 10" id="KW-0067">ATP-binding</keyword>
<dbReference type="EC" id="5.6.2.4" evidence="9"/>
<keyword evidence="6" id="KW-0238">DNA-binding</keyword>
<evidence type="ECO:0000256" key="7">
    <source>
        <dbReference type="ARBA" id="ARBA00023235"/>
    </source>
</evidence>
<comment type="similarity">
    <text evidence="1">Belongs to the helicase family. RecQ subfamily.</text>
</comment>
<dbReference type="CDD" id="cd18018">
    <property type="entry name" value="DEXHc_RecQ4-like"/>
    <property type="match status" value="1"/>
</dbReference>
<feature type="domain" description="Rhodanese" evidence="11">
    <location>
        <begin position="1563"/>
        <end position="1585"/>
    </location>
</feature>
<dbReference type="Pfam" id="PF00271">
    <property type="entry name" value="Helicase_C"/>
    <property type="match status" value="1"/>
</dbReference>
<dbReference type="InterPro" id="IPR011545">
    <property type="entry name" value="DEAD/DEAH_box_helicase_dom"/>
</dbReference>
<accession>E1YEA2</accession>
<dbReference type="GO" id="GO:0006310">
    <property type="term" value="P:DNA recombination"/>
    <property type="evidence" value="ECO:0007669"/>
    <property type="project" value="InterPro"/>
</dbReference>
<dbReference type="PROSITE" id="PS51192">
    <property type="entry name" value="HELICASE_ATP_BIND_1"/>
    <property type="match status" value="1"/>
</dbReference>
<dbReference type="PROSITE" id="PS51198">
    <property type="entry name" value="UVRD_HELICASE_ATP_BIND"/>
    <property type="match status" value="1"/>
</dbReference>
<evidence type="ECO:0000256" key="8">
    <source>
        <dbReference type="ARBA" id="ARBA00034617"/>
    </source>
</evidence>
<evidence type="ECO:0000313" key="15">
    <source>
        <dbReference type="EMBL" id="CBX28861.1"/>
    </source>
</evidence>
<dbReference type="Gene3D" id="3.30.420.10">
    <property type="entry name" value="Ribonuclease H-like superfamily/Ribonuclease H"/>
    <property type="match status" value="1"/>
</dbReference>
<dbReference type="Gene3D" id="3.40.50.300">
    <property type="entry name" value="P-loop containing nucleotide triphosphate hydrolases"/>
    <property type="match status" value="5"/>
</dbReference>
<dbReference type="GO" id="GO:0043138">
    <property type="term" value="F:3'-5' DNA helicase activity"/>
    <property type="evidence" value="ECO:0007669"/>
    <property type="project" value="UniProtKB-EC"/>
</dbReference>
<dbReference type="SMART" id="SM00487">
    <property type="entry name" value="DEXDc"/>
    <property type="match status" value="1"/>
</dbReference>
<dbReference type="InterPro" id="IPR004589">
    <property type="entry name" value="DNA_helicase_ATP-dep_RecQ"/>
</dbReference>
<gene>
    <name evidence="15" type="ORF">N47_B20070</name>
</gene>
<dbReference type="Gene3D" id="1.10.486.10">
    <property type="entry name" value="PCRA, domain 4"/>
    <property type="match status" value="1"/>
</dbReference>
<reference evidence="15" key="1">
    <citation type="journal article" date="2011" name="Environ. Microbiol.">
        <title>Genomic insights into the metabolic potential of the polycyclic aromatic hydrocarbon degrading sulfate-reducing Deltaproteobacterium N47.</title>
        <authorList>
            <person name="Bergmann F."/>
            <person name="Selesi D."/>
            <person name="Weinmaier T."/>
            <person name="Tischler P."/>
            <person name="Rattei T."/>
            <person name="Meckenstock R.U."/>
        </authorList>
    </citation>
    <scope>NUCLEOTIDE SEQUENCE</scope>
</reference>
<dbReference type="InterPro" id="IPR014016">
    <property type="entry name" value="UvrD-like_ATP-bd"/>
</dbReference>
<dbReference type="InterPro" id="IPR012337">
    <property type="entry name" value="RNaseH-like_sf"/>
</dbReference>
<dbReference type="GO" id="GO:0003677">
    <property type="term" value="F:DNA binding"/>
    <property type="evidence" value="ECO:0007669"/>
    <property type="project" value="UniProtKB-KW"/>
</dbReference>
<dbReference type="InterPro" id="IPR014001">
    <property type="entry name" value="Helicase_ATP-bd"/>
</dbReference>
<dbReference type="GO" id="GO:0043590">
    <property type="term" value="C:bacterial nucleoid"/>
    <property type="evidence" value="ECO:0007669"/>
    <property type="project" value="TreeGrafter"/>
</dbReference>
<evidence type="ECO:0000259" key="13">
    <source>
        <dbReference type="PROSITE" id="PS51194"/>
    </source>
</evidence>
<dbReference type="InterPro" id="IPR036397">
    <property type="entry name" value="RNaseH_sf"/>
</dbReference>
<dbReference type="CDD" id="cd18807">
    <property type="entry name" value="SF1_C_UvrD"/>
    <property type="match status" value="1"/>
</dbReference>
<keyword evidence="7" id="KW-0413">Isomerase</keyword>
<dbReference type="InterPro" id="IPR014017">
    <property type="entry name" value="DNA_helicase_UvrD-like_C"/>
</dbReference>
<dbReference type="Pfam" id="PF00580">
    <property type="entry name" value="UvrD-helicase"/>
    <property type="match status" value="2"/>
</dbReference>
<feature type="binding site" evidence="10">
    <location>
        <begin position="1138"/>
        <end position="1145"/>
    </location>
    <ligand>
        <name>ATP</name>
        <dbReference type="ChEBI" id="CHEBI:30616"/>
    </ligand>
</feature>
<dbReference type="GO" id="GO:0030894">
    <property type="term" value="C:replisome"/>
    <property type="evidence" value="ECO:0007669"/>
    <property type="project" value="TreeGrafter"/>
</dbReference>
<keyword evidence="2 10" id="KW-0547">Nucleotide-binding</keyword>
<dbReference type="SUPFAM" id="SSF52540">
    <property type="entry name" value="P-loop containing nucleoside triphosphate hydrolases"/>
    <property type="match status" value="2"/>
</dbReference>
<evidence type="ECO:0000256" key="3">
    <source>
        <dbReference type="ARBA" id="ARBA00022801"/>
    </source>
</evidence>
<dbReference type="InterPro" id="IPR001763">
    <property type="entry name" value="Rhodanese-like_dom"/>
</dbReference>
<feature type="domain" description="Helicase C-terminal" evidence="13">
    <location>
        <begin position="533"/>
        <end position="695"/>
    </location>
</feature>
<dbReference type="SUPFAM" id="SSF53098">
    <property type="entry name" value="Ribonuclease H-like"/>
    <property type="match status" value="1"/>
</dbReference>
<dbReference type="GO" id="GO:0005737">
    <property type="term" value="C:cytoplasm"/>
    <property type="evidence" value="ECO:0007669"/>
    <property type="project" value="TreeGrafter"/>
</dbReference>
<evidence type="ECO:0000256" key="10">
    <source>
        <dbReference type="PROSITE-ProRule" id="PRU00560"/>
    </source>
</evidence>
<dbReference type="PANTHER" id="PTHR13710:SF105">
    <property type="entry name" value="ATP-DEPENDENT DNA HELICASE Q1"/>
    <property type="match status" value="1"/>
</dbReference>
<dbReference type="PANTHER" id="PTHR13710">
    <property type="entry name" value="DNA HELICASE RECQ FAMILY MEMBER"/>
    <property type="match status" value="1"/>
</dbReference>